<name>A0ABS1EDN5_9BURK</name>
<dbReference type="GO" id="GO:0005524">
    <property type="term" value="F:ATP binding"/>
    <property type="evidence" value="ECO:0007669"/>
    <property type="project" value="UniProtKB-KW"/>
</dbReference>
<evidence type="ECO:0000256" key="4">
    <source>
        <dbReference type="ARBA" id="ARBA00022496"/>
    </source>
</evidence>
<dbReference type="CDD" id="cd03214">
    <property type="entry name" value="ABC_Iron-Siderophores_B12_Hemin"/>
    <property type="match status" value="1"/>
</dbReference>
<dbReference type="SMART" id="SM00382">
    <property type="entry name" value="AAA"/>
    <property type="match status" value="1"/>
</dbReference>
<dbReference type="Pfam" id="PF00005">
    <property type="entry name" value="ABC_tran"/>
    <property type="match status" value="1"/>
</dbReference>
<dbReference type="SUPFAM" id="SSF52540">
    <property type="entry name" value="P-loop containing nucleoside triphosphate hydrolases"/>
    <property type="match status" value="1"/>
</dbReference>
<keyword evidence="8" id="KW-0406">Ion transport</keyword>
<dbReference type="Proteomes" id="UP000635316">
    <property type="component" value="Unassembled WGS sequence"/>
</dbReference>
<dbReference type="InterPro" id="IPR003439">
    <property type="entry name" value="ABC_transporter-like_ATP-bd"/>
</dbReference>
<evidence type="ECO:0000256" key="2">
    <source>
        <dbReference type="ARBA" id="ARBA00022448"/>
    </source>
</evidence>
<protein>
    <submittedName>
        <fullName evidence="11">ATP-binding cassette domain-containing protein</fullName>
    </submittedName>
</protein>
<evidence type="ECO:0000256" key="5">
    <source>
        <dbReference type="ARBA" id="ARBA00022741"/>
    </source>
</evidence>
<comment type="subcellular location">
    <subcellularLocation>
        <location evidence="1">Cell membrane</location>
        <topology evidence="1">Peripheral membrane protein</topology>
    </subcellularLocation>
</comment>
<keyword evidence="2" id="KW-0813">Transport</keyword>
<evidence type="ECO:0000256" key="7">
    <source>
        <dbReference type="ARBA" id="ARBA00023004"/>
    </source>
</evidence>
<evidence type="ECO:0000256" key="1">
    <source>
        <dbReference type="ARBA" id="ARBA00004202"/>
    </source>
</evidence>
<dbReference type="PANTHER" id="PTHR42771:SF3">
    <property type="entry name" value="PETROBACTIN IMPORT ATP-BINDING PROTEIN YCLP"/>
    <property type="match status" value="1"/>
</dbReference>
<evidence type="ECO:0000313" key="11">
    <source>
        <dbReference type="EMBL" id="MBK1781138.1"/>
    </source>
</evidence>
<sequence>MIVLDQVSYQVGSLPILKNISTAIEKGGITALVGPNGAGKSTLLSLMARLLPLKTGNISFDGIDLSKTPTCDIAKKLAIMRQDNSVTSRITVRELLMFGRFPYHKGNPCQEDFEIVEKTLQQFNLLELASRFVVDLSGGQRQRTLVAMVFCQSTDYLLLDEPLNNLDMFHARNLMSLLRRIADEHNRTIIIVLHDINYASAYADNIMGMKNGELVLHGKPNDVITPQNLQRLFGVEAEIVPVQNHKLVMHYV</sequence>
<keyword evidence="3" id="KW-1003">Cell membrane</keyword>
<gene>
    <name evidence="11" type="ORF">JHL22_07905</name>
</gene>
<dbReference type="Gene3D" id="3.40.50.300">
    <property type="entry name" value="P-loop containing nucleotide triphosphate hydrolases"/>
    <property type="match status" value="1"/>
</dbReference>
<accession>A0ABS1EDN5</accession>
<feature type="domain" description="ABC transporter" evidence="10">
    <location>
        <begin position="2"/>
        <end position="236"/>
    </location>
</feature>
<evidence type="ECO:0000256" key="6">
    <source>
        <dbReference type="ARBA" id="ARBA00022840"/>
    </source>
</evidence>
<dbReference type="InterPro" id="IPR003593">
    <property type="entry name" value="AAA+_ATPase"/>
</dbReference>
<dbReference type="PANTHER" id="PTHR42771">
    <property type="entry name" value="IRON(3+)-HYDROXAMATE IMPORT ATP-BINDING PROTEIN FHUC"/>
    <property type="match status" value="1"/>
</dbReference>
<proteinExistence type="predicted"/>
<keyword evidence="5" id="KW-0547">Nucleotide-binding</keyword>
<dbReference type="EMBL" id="JAENGP010000008">
    <property type="protein sequence ID" value="MBK1781138.1"/>
    <property type="molecule type" value="Genomic_DNA"/>
</dbReference>
<keyword evidence="7" id="KW-0408">Iron</keyword>
<keyword evidence="12" id="KW-1185">Reference proteome</keyword>
<keyword evidence="4" id="KW-0410">Iron transport</keyword>
<evidence type="ECO:0000256" key="8">
    <source>
        <dbReference type="ARBA" id="ARBA00023065"/>
    </source>
</evidence>
<evidence type="ECO:0000313" key="12">
    <source>
        <dbReference type="Proteomes" id="UP000635316"/>
    </source>
</evidence>
<dbReference type="InterPro" id="IPR027417">
    <property type="entry name" value="P-loop_NTPase"/>
</dbReference>
<dbReference type="InterPro" id="IPR051535">
    <property type="entry name" value="Siderophore_ABC-ATPase"/>
</dbReference>
<keyword evidence="6 11" id="KW-0067">ATP-binding</keyword>
<comment type="caution">
    <text evidence="11">The sequence shown here is derived from an EMBL/GenBank/DDBJ whole genome shotgun (WGS) entry which is preliminary data.</text>
</comment>
<reference evidence="11 12" key="1">
    <citation type="submission" date="2020-12" db="EMBL/GenBank/DDBJ databases">
        <authorList>
            <person name="Lu T."/>
            <person name="Wang Q."/>
            <person name="Han X."/>
        </authorList>
    </citation>
    <scope>NUCLEOTIDE SEQUENCE [LARGE SCALE GENOMIC DNA]</scope>
    <source>
        <strain evidence="11 12">WQ 585</strain>
    </source>
</reference>
<evidence type="ECO:0000259" key="10">
    <source>
        <dbReference type="PROSITE" id="PS50893"/>
    </source>
</evidence>
<dbReference type="PROSITE" id="PS50893">
    <property type="entry name" value="ABC_TRANSPORTER_2"/>
    <property type="match status" value="1"/>
</dbReference>
<dbReference type="RefSeq" id="WP_200235730.1">
    <property type="nucleotide sequence ID" value="NZ_JAENGP010000008.1"/>
</dbReference>
<keyword evidence="9" id="KW-0472">Membrane</keyword>
<evidence type="ECO:0000256" key="3">
    <source>
        <dbReference type="ARBA" id="ARBA00022475"/>
    </source>
</evidence>
<evidence type="ECO:0000256" key="9">
    <source>
        <dbReference type="ARBA" id="ARBA00023136"/>
    </source>
</evidence>
<organism evidence="11 12">
    <name type="scientific">Advenella mandrilli</name>
    <dbReference type="NCBI Taxonomy" id="2800330"/>
    <lineage>
        <taxon>Bacteria</taxon>
        <taxon>Pseudomonadati</taxon>
        <taxon>Pseudomonadota</taxon>
        <taxon>Betaproteobacteria</taxon>
        <taxon>Burkholderiales</taxon>
        <taxon>Alcaligenaceae</taxon>
    </lineage>
</organism>